<dbReference type="EMBL" id="BPVZ01002614">
    <property type="protein sequence ID" value="GKV53986.1"/>
    <property type="molecule type" value="Genomic_DNA"/>
</dbReference>
<dbReference type="Proteomes" id="UP001054252">
    <property type="component" value="Unassembled WGS sequence"/>
</dbReference>
<evidence type="ECO:0000313" key="2">
    <source>
        <dbReference type="Proteomes" id="UP001054252"/>
    </source>
</evidence>
<proteinExistence type="predicted"/>
<dbReference type="AlphaFoldDB" id="A0AAV5MZ76"/>
<name>A0AAV5MZ76_9ROSI</name>
<organism evidence="1 2">
    <name type="scientific">Rubroshorea leprosula</name>
    <dbReference type="NCBI Taxonomy" id="152421"/>
    <lineage>
        <taxon>Eukaryota</taxon>
        <taxon>Viridiplantae</taxon>
        <taxon>Streptophyta</taxon>
        <taxon>Embryophyta</taxon>
        <taxon>Tracheophyta</taxon>
        <taxon>Spermatophyta</taxon>
        <taxon>Magnoliopsida</taxon>
        <taxon>eudicotyledons</taxon>
        <taxon>Gunneridae</taxon>
        <taxon>Pentapetalae</taxon>
        <taxon>rosids</taxon>
        <taxon>malvids</taxon>
        <taxon>Malvales</taxon>
        <taxon>Dipterocarpaceae</taxon>
        <taxon>Rubroshorea</taxon>
    </lineage>
</organism>
<protein>
    <submittedName>
        <fullName evidence="1">Uncharacterized protein</fullName>
    </submittedName>
</protein>
<gene>
    <name evidence="1" type="ORF">SLEP1_g60496</name>
</gene>
<feature type="non-terminal residue" evidence="1">
    <location>
        <position position="1"/>
    </location>
</feature>
<accession>A0AAV5MZ76</accession>
<sequence length="40" mass="4152">ELGITSDEALSLWELPKQAIVLRLGGVGDGVVPNLSAVFS</sequence>
<keyword evidence="2" id="KW-1185">Reference proteome</keyword>
<comment type="caution">
    <text evidence="1">The sequence shown here is derived from an EMBL/GenBank/DDBJ whole genome shotgun (WGS) entry which is preliminary data.</text>
</comment>
<reference evidence="1 2" key="1">
    <citation type="journal article" date="2021" name="Commun. Biol.">
        <title>The genome of Shorea leprosula (Dipterocarpaceae) highlights the ecological relevance of drought in aseasonal tropical rainforests.</title>
        <authorList>
            <person name="Ng K.K.S."/>
            <person name="Kobayashi M.J."/>
            <person name="Fawcett J.A."/>
            <person name="Hatakeyama M."/>
            <person name="Paape T."/>
            <person name="Ng C.H."/>
            <person name="Ang C.C."/>
            <person name="Tnah L.H."/>
            <person name="Lee C.T."/>
            <person name="Nishiyama T."/>
            <person name="Sese J."/>
            <person name="O'Brien M.J."/>
            <person name="Copetti D."/>
            <person name="Mohd Noor M.I."/>
            <person name="Ong R.C."/>
            <person name="Putra M."/>
            <person name="Sireger I.Z."/>
            <person name="Indrioko S."/>
            <person name="Kosugi Y."/>
            <person name="Izuno A."/>
            <person name="Isagi Y."/>
            <person name="Lee S.L."/>
            <person name="Shimizu K.K."/>
        </authorList>
    </citation>
    <scope>NUCLEOTIDE SEQUENCE [LARGE SCALE GENOMIC DNA]</scope>
    <source>
        <strain evidence="1">214</strain>
    </source>
</reference>
<evidence type="ECO:0000313" key="1">
    <source>
        <dbReference type="EMBL" id="GKV53986.1"/>
    </source>
</evidence>